<dbReference type="Pfam" id="PF06030">
    <property type="entry name" value="WxLIP_PGBD"/>
    <property type="match status" value="1"/>
</dbReference>
<gene>
    <name evidence="5" type="ORF">G6R27_05415</name>
</gene>
<proteinExistence type="predicted"/>
<organism evidence="5 6">
    <name type="scientific">Fructobacillus papyriferae</name>
    <dbReference type="NCBI Taxonomy" id="2713171"/>
    <lineage>
        <taxon>Bacteria</taxon>
        <taxon>Bacillati</taxon>
        <taxon>Bacillota</taxon>
        <taxon>Bacilli</taxon>
        <taxon>Lactobacillales</taxon>
        <taxon>Lactobacillaceae</taxon>
        <taxon>Fructobacillus</taxon>
    </lineage>
</organism>
<evidence type="ECO:0000259" key="3">
    <source>
        <dbReference type="Pfam" id="PF06030"/>
    </source>
</evidence>
<dbReference type="RefSeq" id="WP_213820058.1">
    <property type="nucleotide sequence ID" value="NZ_JAAMFI010000003.1"/>
</dbReference>
<feature type="transmembrane region" description="Helical" evidence="1">
    <location>
        <begin position="310"/>
        <end position="327"/>
    </location>
</feature>
<evidence type="ECO:0000256" key="1">
    <source>
        <dbReference type="SAM" id="Phobius"/>
    </source>
</evidence>
<feature type="domain" description="WxL Interacting Protein host binding" evidence="4">
    <location>
        <begin position="167"/>
        <end position="291"/>
    </location>
</feature>
<keyword evidence="6" id="KW-1185">Reference proteome</keyword>
<reference evidence="5 6" key="1">
    <citation type="submission" date="2020-02" db="EMBL/GenBank/DDBJ databases">
        <title>Fructobacillus sp. isolated from paper mulberry of Taiwan.</title>
        <authorList>
            <person name="Lin S.-T."/>
        </authorList>
    </citation>
    <scope>NUCLEOTIDE SEQUENCE [LARGE SCALE GENOMIC DNA]</scope>
    <source>
        <strain evidence="5 6">M1-10</strain>
    </source>
</reference>
<evidence type="ECO:0000313" key="5">
    <source>
        <dbReference type="EMBL" id="MBS9335464.1"/>
    </source>
</evidence>
<feature type="domain" description="WxL Interacting Protein peptidoglycan binding" evidence="3">
    <location>
        <begin position="31"/>
        <end position="154"/>
    </location>
</feature>
<sequence>MKKLSVLLAFLAGLIFYGNRAVSANDTDSQFDVALVKNDRQRDTNNSWFDLQLNPGESTTLTLKVSNRSKQSATFDVMATQAQTGSNMQMIAEKSIGEAQKTVIPALQQGNNMLTVKNSATTIAAGETKEITATVHMPSKAITGSWLGGIHIQKRVTNGNRASNGYTNRFNYLAYVQLSNTDAVTKASLSLKKVSYQIKNQAGLLNINLQNDQAGYVGNASSKVIVRQKDDNKDVLTYNQNNQSIANGSNFTYQVPTDSLKAGKTYVADITIHDNKNNLTWHFEKEFSVSAVLPVTGWAESSPLTRDYHWLWWLLLLPVLALLIFFWRRNKKMVDIIEMVAGTRITRRVSYKVYKQMVKEGIPVSIAKNRSNQDNAR</sequence>
<dbReference type="Pfam" id="PF11797">
    <property type="entry name" value="WxLIP_HBD"/>
    <property type="match status" value="1"/>
</dbReference>
<dbReference type="EMBL" id="JAAMFI010000003">
    <property type="protein sequence ID" value="MBS9335464.1"/>
    <property type="molecule type" value="Genomic_DNA"/>
</dbReference>
<dbReference type="Proteomes" id="UP001519418">
    <property type="component" value="Unassembled WGS sequence"/>
</dbReference>
<evidence type="ECO:0000259" key="4">
    <source>
        <dbReference type="Pfam" id="PF11797"/>
    </source>
</evidence>
<comment type="caution">
    <text evidence="5">The sequence shown here is derived from an EMBL/GenBank/DDBJ whole genome shotgun (WGS) entry which is preliminary data.</text>
</comment>
<accession>A0ABS5QQJ5</accession>
<keyword evidence="1" id="KW-0472">Membrane</keyword>
<keyword evidence="1" id="KW-1133">Transmembrane helix</keyword>
<dbReference type="InterPro" id="IPR010317">
    <property type="entry name" value="WxLIP_PGBD"/>
</dbReference>
<evidence type="ECO:0000313" key="6">
    <source>
        <dbReference type="Proteomes" id="UP001519418"/>
    </source>
</evidence>
<protein>
    <submittedName>
        <fullName evidence="5">DUF916 domain-containing protein</fullName>
    </submittedName>
</protein>
<dbReference type="InterPro" id="IPR021759">
    <property type="entry name" value="WxLIP_HBD"/>
</dbReference>
<evidence type="ECO:0000256" key="2">
    <source>
        <dbReference type="SAM" id="SignalP"/>
    </source>
</evidence>
<keyword evidence="2" id="KW-0732">Signal</keyword>
<feature type="chain" id="PRO_5046818026" evidence="2">
    <location>
        <begin position="24"/>
        <end position="377"/>
    </location>
</feature>
<feature type="signal peptide" evidence="2">
    <location>
        <begin position="1"/>
        <end position="23"/>
    </location>
</feature>
<keyword evidence="1" id="KW-0812">Transmembrane</keyword>
<name>A0ABS5QQJ5_9LACO</name>